<dbReference type="Pfam" id="PF00583">
    <property type="entry name" value="Acetyltransf_1"/>
    <property type="match status" value="1"/>
</dbReference>
<feature type="domain" description="N-acetyltransferase" evidence="1">
    <location>
        <begin position="143"/>
        <end position="275"/>
    </location>
</feature>
<dbReference type="RefSeq" id="WP_154790493.1">
    <property type="nucleotide sequence ID" value="NZ_WMBB01000012.1"/>
</dbReference>
<dbReference type="Gene3D" id="3.40.630.30">
    <property type="match status" value="1"/>
</dbReference>
<dbReference type="Gene3D" id="3.40.630.90">
    <property type="match status" value="1"/>
</dbReference>
<keyword evidence="2" id="KW-0808">Transferase</keyword>
<dbReference type="EMBL" id="WMBB01000012">
    <property type="protein sequence ID" value="MTE16085.1"/>
    <property type="molecule type" value="Genomic_DNA"/>
</dbReference>
<evidence type="ECO:0000313" key="3">
    <source>
        <dbReference type="Proteomes" id="UP000432464"/>
    </source>
</evidence>
<dbReference type="InterPro" id="IPR016181">
    <property type="entry name" value="Acyl_CoA_acyltransferase"/>
</dbReference>
<organism evidence="2 3">
    <name type="scientific">Nocardia aurantiaca</name>
    <dbReference type="NCBI Taxonomy" id="2675850"/>
    <lineage>
        <taxon>Bacteria</taxon>
        <taxon>Bacillati</taxon>
        <taxon>Actinomycetota</taxon>
        <taxon>Actinomycetes</taxon>
        <taxon>Mycobacteriales</taxon>
        <taxon>Nocardiaceae</taxon>
        <taxon>Nocardia</taxon>
    </lineage>
</organism>
<sequence length="285" mass="30686">MPDAVRTDDLVIARATPAEWATVVEWAAAEGWNPGRRDVAAFFAQDPDGFLLGRLHGEPATAVSVVNYGGEYAFLGFYLVRPDLRGRGFGLATWQAGLKHAGDRVVGLDGVPAQQDNYRRSGFELAYNSARFAGVPDLPPPDDTVTVLSPADFAAVQPYDSACYPADRPEFLAVWLAEAGHRTFARIVDGTVTGYTTLRPARDSLRVGPLFADTPADARQLLSALATHAAGMPLAVDVPLDNEPAVRLAEEAGLTPSFETARMYTGPVRAYHRERVFGVTSLELG</sequence>
<dbReference type="PANTHER" id="PTHR47237">
    <property type="entry name" value="SLL0310 PROTEIN"/>
    <property type="match status" value="1"/>
</dbReference>
<evidence type="ECO:0000259" key="1">
    <source>
        <dbReference type="PROSITE" id="PS51186"/>
    </source>
</evidence>
<dbReference type="InterPro" id="IPR041496">
    <property type="entry name" value="YitH/HolE_GNAT"/>
</dbReference>
<dbReference type="PANTHER" id="PTHR47237:SF1">
    <property type="entry name" value="SLL0310 PROTEIN"/>
    <property type="match status" value="1"/>
</dbReference>
<name>A0A6I3L6F0_9NOCA</name>
<comment type="caution">
    <text evidence="2">The sequence shown here is derived from an EMBL/GenBank/DDBJ whole genome shotgun (WGS) entry which is preliminary data.</text>
</comment>
<dbReference type="PROSITE" id="PS51186">
    <property type="entry name" value="GNAT"/>
    <property type="match status" value="2"/>
</dbReference>
<dbReference type="SUPFAM" id="SSF55729">
    <property type="entry name" value="Acyl-CoA N-acyltransferases (Nat)"/>
    <property type="match status" value="1"/>
</dbReference>
<feature type="domain" description="N-acetyltransferase" evidence="1">
    <location>
        <begin position="10"/>
        <end position="142"/>
    </location>
</feature>
<dbReference type="AlphaFoldDB" id="A0A6I3L6F0"/>
<gene>
    <name evidence="2" type="ORF">GLP40_25345</name>
</gene>
<evidence type="ECO:0000313" key="2">
    <source>
        <dbReference type="EMBL" id="MTE16085.1"/>
    </source>
</evidence>
<reference evidence="2 3" key="1">
    <citation type="submission" date="2019-11" db="EMBL/GenBank/DDBJ databases">
        <title>Nocardia sp. nov. CT2-14 isolated from soil.</title>
        <authorList>
            <person name="Kanchanasin P."/>
            <person name="Tanasupawat S."/>
            <person name="Yuki M."/>
            <person name="Kudo T."/>
        </authorList>
    </citation>
    <scope>NUCLEOTIDE SEQUENCE [LARGE SCALE GENOMIC DNA]</scope>
    <source>
        <strain evidence="2 3">CT2-14</strain>
    </source>
</reference>
<dbReference type="Proteomes" id="UP000432464">
    <property type="component" value="Unassembled WGS sequence"/>
</dbReference>
<dbReference type="InterPro" id="IPR000182">
    <property type="entry name" value="GNAT_dom"/>
</dbReference>
<accession>A0A6I3L6F0</accession>
<keyword evidence="3" id="KW-1185">Reference proteome</keyword>
<proteinExistence type="predicted"/>
<dbReference type="GO" id="GO:0016747">
    <property type="term" value="F:acyltransferase activity, transferring groups other than amino-acyl groups"/>
    <property type="evidence" value="ECO:0007669"/>
    <property type="project" value="InterPro"/>
</dbReference>
<dbReference type="Pfam" id="PF18014">
    <property type="entry name" value="Acetyltransf_18"/>
    <property type="match status" value="1"/>
</dbReference>
<dbReference type="InterPro" id="IPR052729">
    <property type="entry name" value="Acyl/Acetyltrans_Enzymes"/>
</dbReference>
<protein>
    <submittedName>
        <fullName evidence="2">GNAT family N-acetyltransferase</fullName>
    </submittedName>
</protein>